<organism evidence="1 2">
    <name type="scientific">Thermanaeromonas toyohensis ToBE</name>
    <dbReference type="NCBI Taxonomy" id="698762"/>
    <lineage>
        <taxon>Bacteria</taxon>
        <taxon>Bacillati</taxon>
        <taxon>Bacillota</taxon>
        <taxon>Clostridia</taxon>
        <taxon>Neomoorellales</taxon>
        <taxon>Neomoorellaceae</taxon>
        <taxon>Thermanaeromonas</taxon>
    </lineage>
</organism>
<protein>
    <recommendedName>
        <fullName evidence="3">SEC-C motif-containing protein</fullName>
    </recommendedName>
</protein>
<sequence>MPVAKDSYVSFLEEYDAGVKTILNEHPEVKILFQRRHKLPTPIEINGVNPILHVLLEGIVENQLQEPELPEVKETIERLESEGLTRHAARGCVTRVFIEFFYEAFYHKKPFDKERYKRQLRLLGTDIKGVGRNDPCPCGSGRKFKHCCATKKDAFEISKLAGSLCLGQGAYIIGRLETIIQDPLDPLLQLENRAHIARFLEEQGDIQGARQALEENVALAETVRGGKLLGNALQDLQLLCMNHRSLKKKGLQVTERLMALAKNEEEKGNYWCDKADLLAQIGRVEEAEKEYQNLFATLPNWHFGRYRYALFLEEKGKKEEAIGVLRELVAAKGKIDRETYQLAREALQAWEKGRPRK</sequence>
<accession>A0A1W1VXY1</accession>
<name>A0A1W1VXY1_9FIRM</name>
<dbReference type="Gene3D" id="3.10.450.50">
    <property type="match status" value="1"/>
</dbReference>
<dbReference type="AlphaFoldDB" id="A0A1W1VXY1"/>
<reference evidence="1 2" key="1">
    <citation type="submission" date="2017-04" db="EMBL/GenBank/DDBJ databases">
        <authorList>
            <person name="Afonso C.L."/>
            <person name="Miller P.J."/>
            <person name="Scott M.A."/>
            <person name="Spackman E."/>
            <person name="Goraichik I."/>
            <person name="Dimitrov K.M."/>
            <person name="Suarez D.L."/>
            <person name="Swayne D.E."/>
        </authorList>
    </citation>
    <scope>NUCLEOTIDE SEQUENCE [LARGE SCALE GENOMIC DNA]</scope>
    <source>
        <strain evidence="1 2">ToBE</strain>
    </source>
</reference>
<dbReference type="Gene3D" id="1.25.40.10">
    <property type="entry name" value="Tetratricopeptide repeat domain"/>
    <property type="match status" value="1"/>
</dbReference>
<dbReference type="EMBL" id="LT838272">
    <property type="protein sequence ID" value="SMB98242.1"/>
    <property type="molecule type" value="Genomic_DNA"/>
</dbReference>
<dbReference type="Proteomes" id="UP000192569">
    <property type="component" value="Chromosome I"/>
</dbReference>
<dbReference type="Pfam" id="PF02810">
    <property type="entry name" value="SEC-C"/>
    <property type="match status" value="1"/>
</dbReference>
<evidence type="ECO:0000313" key="2">
    <source>
        <dbReference type="Proteomes" id="UP000192569"/>
    </source>
</evidence>
<evidence type="ECO:0000313" key="1">
    <source>
        <dbReference type="EMBL" id="SMB98242.1"/>
    </source>
</evidence>
<proteinExistence type="predicted"/>
<dbReference type="InterPro" id="IPR004027">
    <property type="entry name" value="SEC_C_motif"/>
</dbReference>
<evidence type="ECO:0008006" key="3">
    <source>
        <dbReference type="Google" id="ProtNLM"/>
    </source>
</evidence>
<gene>
    <name evidence="1" type="ORF">SAMN00808754_2221</name>
</gene>
<dbReference type="SUPFAM" id="SSF103642">
    <property type="entry name" value="Sec-C motif"/>
    <property type="match status" value="1"/>
</dbReference>
<dbReference type="SUPFAM" id="SSF48452">
    <property type="entry name" value="TPR-like"/>
    <property type="match status" value="1"/>
</dbReference>
<dbReference type="STRING" id="698762.SAMN00808754_2221"/>
<keyword evidence="2" id="KW-1185">Reference proteome</keyword>
<dbReference type="InterPro" id="IPR011990">
    <property type="entry name" value="TPR-like_helical_dom_sf"/>
</dbReference>